<organism evidence="2 3">
    <name type="scientific">Crystallibacter crystallopoietes</name>
    <dbReference type="NCBI Taxonomy" id="37928"/>
    <lineage>
        <taxon>Bacteria</taxon>
        <taxon>Bacillati</taxon>
        <taxon>Actinomycetota</taxon>
        <taxon>Actinomycetes</taxon>
        <taxon>Micrococcales</taxon>
        <taxon>Micrococcaceae</taxon>
        <taxon>Crystallibacter</taxon>
    </lineage>
</organism>
<accession>A0A1H0XJR7</accession>
<sequence length="400" mass="45351">MRPPERWPLHPAPAETESLSSWLRRIAASYGMYSYELLEHGLGHRELSDPDLNLNPPMHLLEELAKRTGLDQHRVSAMTMAGWVPWLFDSLDLAPDAYETYVHQLSVLLPPKRRNIYTPRKWLPWLPEAGARRGCPDCLEFSPALLLVWQLPVIASCPVHWCRLETYEGHPPDYIRWTTPAHDQRPLPKSLSLMDRRTWQAITTGSVDLPRYPVHAGIWFRLLRTILDELTTAQGRYGRQLDDVRRVWEHCGHPFRAGLYSWQPFETLHWTAQQQLLEATAAAMELIEAGSLTALGTSAHLLRPEPSPLISDGTPRGPLTATAGAQEKPTLDELLKQATDALDACIAAAKEDPVVAKQLFDFARYGCRGDQSLRGLRQTFAELQIPLDFLSQTENQRPFA</sequence>
<reference evidence="2 3" key="1">
    <citation type="submission" date="2016-10" db="EMBL/GenBank/DDBJ databases">
        <authorList>
            <person name="de Groot N.N."/>
        </authorList>
    </citation>
    <scope>NUCLEOTIDE SEQUENCE [LARGE SCALE GENOMIC DNA]</scope>
    <source>
        <strain evidence="2 3">DSM 20117</strain>
    </source>
</reference>
<evidence type="ECO:0000313" key="2">
    <source>
        <dbReference type="EMBL" id="SDQ03115.1"/>
    </source>
</evidence>
<dbReference type="Proteomes" id="UP000181917">
    <property type="component" value="Unassembled WGS sequence"/>
</dbReference>
<dbReference type="RefSeq" id="WP_074698481.1">
    <property type="nucleotide sequence ID" value="NZ_FNKH01000001.1"/>
</dbReference>
<feature type="domain" description="TniQ" evidence="1">
    <location>
        <begin position="8"/>
        <end position="164"/>
    </location>
</feature>
<dbReference type="OrthoDB" id="4813139at2"/>
<dbReference type="STRING" id="37928.SAMN04489742_0019"/>
<name>A0A1H0XJR7_9MICC</name>
<proteinExistence type="predicted"/>
<protein>
    <submittedName>
        <fullName evidence="2">TniQ protein</fullName>
    </submittedName>
</protein>
<keyword evidence="3" id="KW-1185">Reference proteome</keyword>
<dbReference type="InterPro" id="IPR009492">
    <property type="entry name" value="TniQ"/>
</dbReference>
<dbReference type="Pfam" id="PF06527">
    <property type="entry name" value="TniQ"/>
    <property type="match status" value="1"/>
</dbReference>
<evidence type="ECO:0000259" key="1">
    <source>
        <dbReference type="Pfam" id="PF06527"/>
    </source>
</evidence>
<dbReference type="AlphaFoldDB" id="A0A1H0XJR7"/>
<evidence type="ECO:0000313" key="3">
    <source>
        <dbReference type="Proteomes" id="UP000181917"/>
    </source>
</evidence>
<dbReference type="EMBL" id="FNKH01000001">
    <property type="protein sequence ID" value="SDQ03115.1"/>
    <property type="molecule type" value="Genomic_DNA"/>
</dbReference>
<gene>
    <name evidence="2" type="ORF">SAMN04489742_0019</name>
</gene>